<dbReference type="SFLD" id="SFLDS00005">
    <property type="entry name" value="Isoprenoid_Synthase_Type_I"/>
    <property type="match status" value="1"/>
</dbReference>
<keyword evidence="2" id="KW-0808">Transferase</keyword>
<gene>
    <name evidence="4" type="ORF">FLK61_30285</name>
</gene>
<dbReference type="InterPro" id="IPR019845">
    <property type="entry name" value="Squalene/phytoene_synthase_CS"/>
</dbReference>
<reference evidence="5" key="1">
    <citation type="submission" date="2019-07" db="EMBL/GenBank/DDBJ databases">
        <title>Bacillus alkalisoli sp. nov. isolated from saline soil.</title>
        <authorList>
            <person name="Sun J.-Q."/>
            <person name="Xu L."/>
        </authorList>
    </citation>
    <scope>NUCLEOTIDE SEQUENCE [LARGE SCALE GENOMIC DNA]</scope>
    <source>
        <strain evidence="5">M4U3P1</strain>
    </source>
</reference>
<keyword evidence="3" id="KW-0125">Carotenoid biosynthesis</keyword>
<dbReference type="GO" id="GO:0004311">
    <property type="term" value="F:geranylgeranyl diphosphate synthase activity"/>
    <property type="evidence" value="ECO:0007669"/>
    <property type="project" value="InterPro"/>
</dbReference>
<evidence type="ECO:0000256" key="1">
    <source>
        <dbReference type="ARBA" id="ARBA00004829"/>
    </source>
</evidence>
<dbReference type="EMBL" id="CP041372">
    <property type="protein sequence ID" value="QKS71008.1"/>
    <property type="molecule type" value="Genomic_DNA"/>
</dbReference>
<dbReference type="PROSITE" id="PS01044">
    <property type="entry name" value="SQUALEN_PHYTOEN_SYN_1"/>
    <property type="match status" value="1"/>
</dbReference>
<evidence type="ECO:0000256" key="3">
    <source>
        <dbReference type="ARBA" id="ARBA00022746"/>
    </source>
</evidence>
<dbReference type="GO" id="GO:0016117">
    <property type="term" value="P:carotenoid biosynthetic process"/>
    <property type="evidence" value="ECO:0007669"/>
    <property type="project" value="UniProtKB-KW"/>
</dbReference>
<dbReference type="InterPro" id="IPR033904">
    <property type="entry name" value="Trans_IPPS_HH"/>
</dbReference>
<accession>A0A859FDU2</accession>
<dbReference type="GO" id="GO:0051996">
    <property type="term" value="F:squalene synthase [NAD(P)H] activity"/>
    <property type="evidence" value="ECO:0007669"/>
    <property type="project" value="InterPro"/>
</dbReference>
<protein>
    <submittedName>
        <fullName evidence="4">Phytoene/squalene synthase family protein</fullName>
    </submittedName>
</protein>
<organism evidence="4 5">
    <name type="scientific">Paenalkalicoccus suaedae</name>
    <dbReference type="NCBI Taxonomy" id="2592382"/>
    <lineage>
        <taxon>Bacteria</taxon>
        <taxon>Bacillati</taxon>
        <taxon>Bacillota</taxon>
        <taxon>Bacilli</taxon>
        <taxon>Bacillales</taxon>
        <taxon>Bacillaceae</taxon>
        <taxon>Paenalkalicoccus</taxon>
    </lineage>
</organism>
<name>A0A859FDU2_9BACI</name>
<dbReference type="InterPro" id="IPR044843">
    <property type="entry name" value="Trans_IPPS_bact-type"/>
</dbReference>
<dbReference type="Gene3D" id="1.10.600.10">
    <property type="entry name" value="Farnesyl Diphosphate Synthase"/>
    <property type="match status" value="1"/>
</dbReference>
<dbReference type="Pfam" id="PF00494">
    <property type="entry name" value="SQS_PSY"/>
    <property type="match status" value="1"/>
</dbReference>
<dbReference type="InterPro" id="IPR008949">
    <property type="entry name" value="Isoprenoid_synthase_dom_sf"/>
</dbReference>
<dbReference type="SFLD" id="SFLDG01018">
    <property type="entry name" value="Squalene/Phytoene_Synthase_Lik"/>
    <property type="match status" value="1"/>
</dbReference>
<dbReference type="SFLD" id="SFLDG01212">
    <property type="entry name" value="Phytoene_synthase_like"/>
    <property type="match status" value="1"/>
</dbReference>
<dbReference type="CDD" id="cd00683">
    <property type="entry name" value="Trans_IPPS_HH"/>
    <property type="match status" value="1"/>
</dbReference>
<evidence type="ECO:0000256" key="2">
    <source>
        <dbReference type="ARBA" id="ARBA00022679"/>
    </source>
</evidence>
<evidence type="ECO:0000313" key="5">
    <source>
        <dbReference type="Proteomes" id="UP000318138"/>
    </source>
</evidence>
<sequence length="280" mass="32603">MHVQEAYDQCKQIIEHHSKTFAKAFQHLPKNKRQAVWAVYAFCRTADDIVDEGNNSQKRLAQFKRELDVFFQGELPSRTPLWIALQDTFSQFDFDEDPFYDMIKGQEMDLVKMSYETIEDVINYSYHVASTVGLMLLPILAPDNKERLRQSAMELGYAMQITNILRDVGEDLDRGRKYLPTSLMLKHGYTNAMLEDRVINSSFQAVWEEMARLAEHYYEAGLRDMHLYPIHSRLPVQAAAHLYRHILTKVRHNHYDAFNKRAIVSSEQKTVILSGIAEIN</sequence>
<dbReference type="Proteomes" id="UP000318138">
    <property type="component" value="Chromosome"/>
</dbReference>
<dbReference type="SUPFAM" id="SSF48576">
    <property type="entry name" value="Terpenoid synthases"/>
    <property type="match status" value="1"/>
</dbReference>
<comment type="pathway">
    <text evidence="1">Carotenoid biosynthesis.</text>
</comment>
<proteinExistence type="predicted"/>
<dbReference type="KEGG" id="psua:FLK61_30285"/>
<dbReference type="InterPro" id="IPR002060">
    <property type="entry name" value="Squ/phyt_synthse"/>
</dbReference>
<dbReference type="PANTHER" id="PTHR31480">
    <property type="entry name" value="BIFUNCTIONAL LYCOPENE CYCLASE/PHYTOENE SYNTHASE"/>
    <property type="match status" value="1"/>
</dbReference>
<keyword evidence="5" id="KW-1185">Reference proteome</keyword>
<dbReference type="RefSeq" id="WP_176009045.1">
    <property type="nucleotide sequence ID" value="NZ_CP041372.2"/>
</dbReference>
<dbReference type="AlphaFoldDB" id="A0A859FDU2"/>
<evidence type="ECO:0000313" key="4">
    <source>
        <dbReference type="EMBL" id="QKS71008.1"/>
    </source>
</evidence>
<dbReference type="PROSITE" id="PS01045">
    <property type="entry name" value="SQUALEN_PHYTOEN_SYN_2"/>
    <property type="match status" value="1"/>
</dbReference>